<gene>
    <name evidence="2" type="ORF">H8K33_00135</name>
</gene>
<accession>A0ABR6XKX2</accession>
<dbReference type="EMBL" id="JACOFU010000001">
    <property type="protein sequence ID" value="MBC3829908.1"/>
    <property type="molecule type" value="Genomic_DNA"/>
</dbReference>
<proteinExistence type="predicted"/>
<sequence length="178" mass="20055">MKKIFLTLIVSILGLTHVTSFAQQKSSLHAHVHGQAQLQLAIDQSQAVMSFSSPLDNFLGFERAPKDEAEQDKVKQLLQQLQNPLLWIELSPTAQCQAGQIELDSPVLTGKQKSNEEKKHGDLRFDVELQCKNPQHLRSLKAKLLQQYKGIHRLKVEVVHAGGQHAKTLHADEINMTW</sequence>
<evidence type="ECO:0000313" key="3">
    <source>
        <dbReference type="Proteomes" id="UP000643610"/>
    </source>
</evidence>
<dbReference type="Pfam" id="PF10986">
    <property type="entry name" value="ZrgA"/>
    <property type="match status" value="1"/>
</dbReference>
<protein>
    <submittedName>
        <fullName evidence="2">DUF2796 domain-containing protein</fullName>
    </submittedName>
</protein>
<dbReference type="InterPro" id="IPR021253">
    <property type="entry name" value="ZrgA-like"/>
</dbReference>
<dbReference type="RefSeq" id="WP_186888965.1">
    <property type="nucleotide sequence ID" value="NZ_JACOFU010000001.1"/>
</dbReference>
<feature type="signal peptide" evidence="1">
    <location>
        <begin position="1"/>
        <end position="22"/>
    </location>
</feature>
<evidence type="ECO:0000256" key="1">
    <source>
        <dbReference type="SAM" id="SignalP"/>
    </source>
</evidence>
<name>A0ABR6XKX2_9BURK</name>
<evidence type="ECO:0000313" key="2">
    <source>
        <dbReference type="EMBL" id="MBC3829908.1"/>
    </source>
</evidence>
<organism evidence="2 3">
    <name type="scientific">Undibacterium amnicola</name>
    <dbReference type="NCBI Taxonomy" id="1834038"/>
    <lineage>
        <taxon>Bacteria</taxon>
        <taxon>Pseudomonadati</taxon>
        <taxon>Pseudomonadota</taxon>
        <taxon>Betaproteobacteria</taxon>
        <taxon>Burkholderiales</taxon>
        <taxon>Oxalobacteraceae</taxon>
        <taxon>Undibacterium</taxon>
    </lineage>
</organism>
<comment type="caution">
    <text evidence="2">The sequence shown here is derived from an EMBL/GenBank/DDBJ whole genome shotgun (WGS) entry which is preliminary data.</text>
</comment>
<reference evidence="2 3" key="1">
    <citation type="submission" date="2020-08" db="EMBL/GenBank/DDBJ databases">
        <title>Novel species isolated from subtropical streams in China.</title>
        <authorList>
            <person name="Lu H."/>
        </authorList>
    </citation>
    <scope>NUCLEOTIDE SEQUENCE [LARGE SCALE GENOMIC DNA]</scope>
    <source>
        <strain evidence="2 3">KCTC 52442</strain>
    </source>
</reference>
<feature type="chain" id="PRO_5046068428" evidence="1">
    <location>
        <begin position="23"/>
        <end position="178"/>
    </location>
</feature>
<keyword evidence="1" id="KW-0732">Signal</keyword>
<dbReference type="Proteomes" id="UP000643610">
    <property type="component" value="Unassembled WGS sequence"/>
</dbReference>
<keyword evidence="3" id="KW-1185">Reference proteome</keyword>